<proteinExistence type="predicted"/>
<sequence>MAEEIRGYGDASLPALLSKHIGETVTIFTKSGGQSGAGFTGVILSVNDCFVRLITRIGPPPACSLGNACTNFNVDHGYDYKNPFGSYDCGHGYGKGHGYIQPASELGTVSAGGWNGYPVYTVGSVTDIPISAIVSFVHNAV</sequence>
<dbReference type="GeneID" id="35803702"/>
<comment type="caution">
    <text evidence="1">The sequence shown here is derived from an EMBL/GenBank/DDBJ whole genome shotgun (WGS) entry which is preliminary data.</text>
</comment>
<accession>A0AB36THF0</accession>
<name>A0AB36THF0_ACETH</name>
<dbReference type="Proteomes" id="UP000223596">
    <property type="component" value="Unassembled WGS sequence"/>
</dbReference>
<dbReference type="EMBL" id="PDBW01000001">
    <property type="protein sequence ID" value="PFH03253.1"/>
    <property type="molecule type" value="Genomic_DNA"/>
</dbReference>
<reference evidence="1 2" key="1">
    <citation type="submission" date="2017-09" db="EMBL/GenBank/DDBJ databases">
        <title>Evaluation of Pacific Biosciences Sequencing Technology to Finishing C. thermocellum Genome Sequences.</title>
        <authorList>
            <person name="Brown S."/>
        </authorList>
    </citation>
    <scope>NUCLEOTIDE SEQUENCE [LARGE SCALE GENOMIC DNA]</scope>
    <source>
        <strain evidence="1 2">AD2</strain>
    </source>
</reference>
<evidence type="ECO:0000313" key="1">
    <source>
        <dbReference type="EMBL" id="PFH03253.1"/>
    </source>
</evidence>
<dbReference type="AlphaFoldDB" id="A0AB36THF0"/>
<protein>
    <submittedName>
        <fullName evidence="1">Uncharacterized protein</fullName>
    </submittedName>
</protein>
<evidence type="ECO:0000313" key="2">
    <source>
        <dbReference type="Proteomes" id="UP000223596"/>
    </source>
</evidence>
<gene>
    <name evidence="1" type="ORF">M972_112055</name>
</gene>
<dbReference type="RefSeq" id="WP_003512409.1">
    <property type="nucleotide sequence ID" value="NZ_CP013828.1"/>
</dbReference>
<organism evidence="1 2">
    <name type="scientific">Acetivibrio thermocellus AD2</name>
    <dbReference type="NCBI Taxonomy" id="1138384"/>
    <lineage>
        <taxon>Bacteria</taxon>
        <taxon>Bacillati</taxon>
        <taxon>Bacillota</taxon>
        <taxon>Clostridia</taxon>
        <taxon>Eubacteriales</taxon>
        <taxon>Oscillospiraceae</taxon>
        <taxon>Acetivibrio</taxon>
    </lineage>
</organism>